<dbReference type="Gene3D" id="1.10.840.10">
    <property type="entry name" value="Ras guanine-nucleotide exchange factors catalytic domain"/>
    <property type="match status" value="1"/>
</dbReference>
<feature type="domain" description="Ras-GEF" evidence="5">
    <location>
        <begin position="1126"/>
        <end position="1351"/>
    </location>
</feature>
<dbReference type="Pfam" id="PF00617">
    <property type="entry name" value="RasGEF"/>
    <property type="match status" value="1"/>
</dbReference>
<reference evidence="7 8" key="1">
    <citation type="submission" date="2023-11" db="EMBL/GenBank/DDBJ databases">
        <authorList>
            <person name="Hedman E."/>
            <person name="Englund M."/>
            <person name="Stromberg M."/>
            <person name="Nyberg Akerstrom W."/>
            <person name="Nylinder S."/>
            <person name="Jareborg N."/>
            <person name="Kallberg Y."/>
            <person name="Kronander E."/>
        </authorList>
    </citation>
    <scope>NUCLEOTIDE SEQUENCE [LARGE SCALE GENOMIC DNA]</scope>
</reference>
<evidence type="ECO:0000259" key="5">
    <source>
        <dbReference type="PROSITE" id="PS50009"/>
    </source>
</evidence>
<dbReference type="InterPro" id="IPR023578">
    <property type="entry name" value="Ras_GEF_dom_sf"/>
</dbReference>
<dbReference type="FunFam" id="1.10.840.10:FF:000009">
    <property type="entry name" value="rap guanine nucleotide exchange factor 1"/>
    <property type="match status" value="1"/>
</dbReference>
<keyword evidence="1 3" id="KW-0344">Guanine-nucleotide releasing factor</keyword>
<dbReference type="CDD" id="cd00155">
    <property type="entry name" value="RasGEF"/>
    <property type="match status" value="1"/>
</dbReference>
<accession>A0AAV1LWN9</accession>
<dbReference type="SMART" id="SM00147">
    <property type="entry name" value="RasGEF"/>
    <property type="match status" value="1"/>
</dbReference>
<dbReference type="Gene3D" id="1.20.870.10">
    <property type="entry name" value="Son of sevenless (SoS) protein Chain: S domain 1"/>
    <property type="match status" value="1"/>
</dbReference>
<feature type="region of interest" description="Disordered" evidence="4">
    <location>
        <begin position="929"/>
        <end position="954"/>
    </location>
</feature>
<sequence length="1381" mass="154345">MSCVHYLKMPHYDESFFYDDNQNQRRNKRSYRVYKSGLSPLHILESGDVLQALEERGTSVIKRNIRNVKHRGNRHKPDSCTYYEQYSKYKTQDVLGIRTPRISVFDPSKFYDIRNNNILPLSSCKSFDNLTLKRSRNNDIHKEKIRNGTSLQNLMCEESIKRFSSPSEECLATTRREDVRNSYSVVEARRRPMRRVSRNTAVPGVGVYRQIGDRGADKREKNIKENEVSGEAGSGHRGSLRGANKLARRARSFKDDLLERISNMRSPAQAHHPPHLSSAMRSHSPLSPKLRNMGPKSVTAEEGEITPAKELERLVKEVTFGLKHFSDVITKRKLEMLPDNGTIVFESIANIHKAIKPYCSRSPQLTSAVKRLCTALAMLIRLCDEVTAVSLRADATNEELDTSAAALSPEHVSSVVKGVTAAVEEVAALAQQHMTRPALSPRPPLVSPRSSTQRNSLPDIPLTPKERSLLTGETGNETSGVRASHSSESVLDAPDSPPPKPARPIRKIELAPPLPPKRKSANDNSLLALSIDRLSLQSRSSGSLDSMLNVSNDEDRNAHDSINHDQVFATPPNSDLVGMCSCNSANEIRASIESQEMHMNNVHAHSNHNRFSNESGFVSVGHSEISTEHSFTSTFSAQHYSSHTDSTFESTDYVSEVKCTLQSFESRMNVINMNSVTSHHSSKLASITSDESETPPELPVKTRRNIRADVQQHFPTVEIRQSPVCSLHGEARPHTLADHHPPRPPPLPLKKKHMFQSVAYSVMAYMEMFGNCSHPPNSVAAPPDMFRHSIHTYNLASAQHTASGTVNVQRHQQVQRSIAQSFTVQHFGTPPPPLSGSDESMIKTSTGTSPVPHEPPALPPKMNKNKQVSVNSSNELLPPPSPRPSSHNSSTDESIMNNVSSDDLYLCPSSPGKFPLEDELENIVQQTMPSPVPSQRSVSSGEPTVATVESSTTAPADSEDIILQTDISQWLLLKTPAKDGPEVRGGHPDALIVLATKATKDFAYQEAFLATYRTWVAPGALVARLVRRAHHLRARTHDLRSTLALLTRIVADLTMADLDRPLMQEIMEFIYWLVDAEELPIAKALRQILVDKQKQLHFQQTNNRYEYDTPCYGSVSLRRDTLLDFKASELAEQMTLLDAALFVRITTAEVLSWPRDQSEESSPNLTRFTEHFNKMSYWARSRILEQEEAREREKYASKFLKVMKALRKMNNFNSYLALVSALDSPPVRRLGWPRAIVDTLHDHCALIDSSKSFSAYRNALAETQPPCIPYIGLVLQDLTFVHIGNPDLLPDGSINFTKRWQQYQVMESMKRFHKEQYKFKKSERIQAMFNGFDDVLSEEAMWQVSESIKPRGGRSRNASAPSPPAPAHAPAPAPAHAQTAA</sequence>
<dbReference type="PANTHER" id="PTHR23113:SF224">
    <property type="entry name" value="RAP GUANINE NUCLEOTIDE EXCHANGE FACTOR 1"/>
    <property type="match status" value="1"/>
</dbReference>
<keyword evidence="8" id="KW-1185">Reference proteome</keyword>
<evidence type="ECO:0000256" key="2">
    <source>
        <dbReference type="ARBA" id="ARBA00083313"/>
    </source>
</evidence>
<feature type="region of interest" description="Disordered" evidence="4">
    <location>
        <begin position="539"/>
        <end position="558"/>
    </location>
</feature>
<organism evidence="7 8">
    <name type="scientific">Parnassius mnemosyne</name>
    <name type="common">clouded apollo</name>
    <dbReference type="NCBI Taxonomy" id="213953"/>
    <lineage>
        <taxon>Eukaryota</taxon>
        <taxon>Metazoa</taxon>
        <taxon>Ecdysozoa</taxon>
        <taxon>Arthropoda</taxon>
        <taxon>Hexapoda</taxon>
        <taxon>Insecta</taxon>
        <taxon>Pterygota</taxon>
        <taxon>Neoptera</taxon>
        <taxon>Endopterygota</taxon>
        <taxon>Lepidoptera</taxon>
        <taxon>Glossata</taxon>
        <taxon>Ditrysia</taxon>
        <taxon>Papilionoidea</taxon>
        <taxon>Papilionidae</taxon>
        <taxon>Parnassiinae</taxon>
        <taxon>Parnassini</taxon>
        <taxon>Parnassius</taxon>
        <taxon>Driopa</taxon>
    </lineage>
</organism>
<evidence type="ECO:0000259" key="6">
    <source>
        <dbReference type="PROSITE" id="PS50212"/>
    </source>
</evidence>
<protein>
    <recommendedName>
        <fullName evidence="2">CRK SH3-binding GNRP</fullName>
    </recommendedName>
</protein>
<feature type="region of interest" description="Disordered" evidence="4">
    <location>
        <begin position="1346"/>
        <end position="1381"/>
    </location>
</feature>
<dbReference type="InterPro" id="IPR008937">
    <property type="entry name" value="Ras-like_GEF"/>
</dbReference>
<dbReference type="InterPro" id="IPR000651">
    <property type="entry name" value="Ras-like_Gua-exchang_fac_N"/>
</dbReference>
<dbReference type="PROSITE" id="PS50212">
    <property type="entry name" value="RASGEF_NTER"/>
    <property type="match status" value="1"/>
</dbReference>
<dbReference type="InterPro" id="IPR036964">
    <property type="entry name" value="RASGEF_cat_dom_sf"/>
</dbReference>
<dbReference type="EMBL" id="CAVLGL010000115">
    <property type="protein sequence ID" value="CAK1599691.1"/>
    <property type="molecule type" value="Genomic_DNA"/>
</dbReference>
<feature type="compositionally biased region" description="Polar residues" evidence="4">
    <location>
        <begin position="471"/>
        <end position="489"/>
    </location>
</feature>
<feature type="compositionally biased region" description="Low complexity" evidence="4">
    <location>
        <begin position="865"/>
        <end position="876"/>
    </location>
</feature>
<dbReference type="GO" id="GO:0007265">
    <property type="term" value="P:Ras protein signal transduction"/>
    <property type="evidence" value="ECO:0007669"/>
    <property type="project" value="TreeGrafter"/>
</dbReference>
<evidence type="ECO:0000313" key="7">
    <source>
        <dbReference type="EMBL" id="CAK1599691.1"/>
    </source>
</evidence>
<evidence type="ECO:0000313" key="8">
    <source>
        <dbReference type="Proteomes" id="UP001314205"/>
    </source>
</evidence>
<feature type="compositionally biased region" description="Low complexity" evidence="4">
    <location>
        <begin position="539"/>
        <end position="548"/>
    </location>
</feature>
<feature type="region of interest" description="Disordered" evidence="4">
    <location>
        <begin position="824"/>
        <end position="896"/>
    </location>
</feature>
<feature type="compositionally biased region" description="Basic and acidic residues" evidence="4">
    <location>
        <begin position="216"/>
        <end position="227"/>
    </location>
</feature>
<gene>
    <name evidence="7" type="ORF">PARMNEM_LOCUS18547</name>
</gene>
<comment type="caution">
    <text evidence="7">The sequence shown here is derived from an EMBL/GenBank/DDBJ whole genome shotgun (WGS) entry which is preliminary data.</text>
</comment>
<feature type="region of interest" description="Disordered" evidence="4">
    <location>
        <begin position="265"/>
        <end position="300"/>
    </location>
</feature>
<dbReference type="GO" id="GO:0005085">
    <property type="term" value="F:guanyl-nucleotide exchange factor activity"/>
    <property type="evidence" value="ECO:0007669"/>
    <property type="project" value="UniProtKB-KW"/>
</dbReference>
<feature type="region of interest" description="Disordered" evidence="4">
    <location>
        <begin position="433"/>
        <end position="521"/>
    </location>
</feature>
<dbReference type="SUPFAM" id="SSF48366">
    <property type="entry name" value="Ras GEF"/>
    <property type="match status" value="1"/>
</dbReference>
<dbReference type="GO" id="GO:0005886">
    <property type="term" value="C:plasma membrane"/>
    <property type="evidence" value="ECO:0007669"/>
    <property type="project" value="TreeGrafter"/>
</dbReference>
<feature type="domain" description="N-terminal Ras-GEF" evidence="6">
    <location>
        <begin position="979"/>
        <end position="1093"/>
    </location>
</feature>
<feature type="compositionally biased region" description="Pro residues" evidence="4">
    <location>
        <begin position="1361"/>
        <end position="1373"/>
    </location>
</feature>
<dbReference type="PROSITE" id="PS00720">
    <property type="entry name" value="RASGEF"/>
    <property type="match status" value="1"/>
</dbReference>
<dbReference type="Proteomes" id="UP001314205">
    <property type="component" value="Unassembled WGS sequence"/>
</dbReference>
<dbReference type="InterPro" id="IPR001895">
    <property type="entry name" value="RASGEF_cat_dom"/>
</dbReference>
<dbReference type="InterPro" id="IPR019804">
    <property type="entry name" value="Ras_G-nucl-exch_fac_CS"/>
</dbReference>
<name>A0AAV1LWN9_9NEOP</name>
<proteinExistence type="predicted"/>
<feature type="region of interest" description="Disordered" evidence="4">
    <location>
        <begin position="216"/>
        <end position="243"/>
    </location>
</feature>
<evidence type="ECO:0000256" key="3">
    <source>
        <dbReference type="PROSITE-ProRule" id="PRU00168"/>
    </source>
</evidence>
<evidence type="ECO:0000256" key="4">
    <source>
        <dbReference type="SAM" id="MobiDB-lite"/>
    </source>
</evidence>
<dbReference type="PANTHER" id="PTHR23113">
    <property type="entry name" value="GUANINE NUCLEOTIDE EXCHANGE FACTOR"/>
    <property type="match status" value="1"/>
</dbReference>
<dbReference type="PROSITE" id="PS50009">
    <property type="entry name" value="RASGEF_CAT"/>
    <property type="match status" value="1"/>
</dbReference>
<evidence type="ECO:0000256" key="1">
    <source>
        <dbReference type="ARBA" id="ARBA00022658"/>
    </source>
</evidence>